<name>A0A2W5KPF5_ANCNO</name>
<dbReference type="EMBL" id="QFPN01000001">
    <property type="protein sequence ID" value="PZQ18952.1"/>
    <property type="molecule type" value="Genomic_DNA"/>
</dbReference>
<sequence>MKLSTIEAKGRRNELGAWVTGIPGAEDLELCVRAFGNGDYERRQAELFAAAPAAEKPGGKLTPEANKRISLDLLATAVLVDWRNLTDDAGTPIAFSPERALALLSDDASLFRSFVAWAAGNVTERGRRDDEAAAKN</sequence>
<organism evidence="1 2">
    <name type="scientific">Ancylobacter novellus</name>
    <name type="common">Thiobacillus novellus</name>
    <dbReference type="NCBI Taxonomy" id="921"/>
    <lineage>
        <taxon>Bacteria</taxon>
        <taxon>Pseudomonadati</taxon>
        <taxon>Pseudomonadota</taxon>
        <taxon>Alphaproteobacteria</taxon>
        <taxon>Hyphomicrobiales</taxon>
        <taxon>Xanthobacteraceae</taxon>
        <taxon>Ancylobacter</taxon>
    </lineage>
</organism>
<gene>
    <name evidence="1" type="ORF">DI565_00675</name>
</gene>
<comment type="caution">
    <text evidence="1">The sequence shown here is derived from an EMBL/GenBank/DDBJ whole genome shotgun (WGS) entry which is preliminary data.</text>
</comment>
<proteinExistence type="predicted"/>
<evidence type="ECO:0000313" key="1">
    <source>
        <dbReference type="EMBL" id="PZQ18952.1"/>
    </source>
</evidence>
<dbReference type="Proteomes" id="UP000249577">
    <property type="component" value="Unassembled WGS sequence"/>
</dbReference>
<reference evidence="1 2" key="1">
    <citation type="submission" date="2017-08" db="EMBL/GenBank/DDBJ databases">
        <title>Infants hospitalized years apart are colonized by the same room-sourced microbial strains.</title>
        <authorList>
            <person name="Brooks B."/>
            <person name="Olm M.R."/>
            <person name="Firek B.A."/>
            <person name="Baker R."/>
            <person name="Thomas B.C."/>
            <person name="Morowitz M.J."/>
            <person name="Banfield J.F."/>
        </authorList>
    </citation>
    <scope>NUCLEOTIDE SEQUENCE [LARGE SCALE GENOMIC DNA]</scope>
    <source>
        <strain evidence="1">S2_005_003_R2_43</strain>
    </source>
</reference>
<protein>
    <recommendedName>
        <fullName evidence="3">Tail assembly chaperone</fullName>
    </recommendedName>
</protein>
<evidence type="ECO:0000313" key="2">
    <source>
        <dbReference type="Proteomes" id="UP000249577"/>
    </source>
</evidence>
<dbReference type="AlphaFoldDB" id="A0A2W5KPF5"/>
<accession>A0A2W5KPF5</accession>
<evidence type="ECO:0008006" key="3">
    <source>
        <dbReference type="Google" id="ProtNLM"/>
    </source>
</evidence>